<dbReference type="PANTHER" id="PTHR43673">
    <property type="entry name" value="NAD(P)H NITROREDUCTASE YDGI-RELATED"/>
    <property type="match status" value="1"/>
</dbReference>
<comment type="caution">
    <text evidence="4">The sequence shown here is derived from an EMBL/GenBank/DDBJ whole genome shotgun (WGS) entry which is preliminary data.</text>
</comment>
<comment type="similarity">
    <text evidence="1">Belongs to the nitroreductase family.</text>
</comment>
<evidence type="ECO:0000259" key="3">
    <source>
        <dbReference type="Pfam" id="PF00881"/>
    </source>
</evidence>
<evidence type="ECO:0000313" key="4">
    <source>
        <dbReference type="EMBL" id="MPL73489.1"/>
    </source>
</evidence>
<organism evidence="4">
    <name type="scientific">bioreactor metagenome</name>
    <dbReference type="NCBI Taxonomy" id="1076179"/>
    <lineage>
        <taxon>unclassified sequences</taxon>
        <taxon>metagenomes</taxon>
        <taxon>ecological metagenomes</taxon>
    </lineage>
</organism>
<protein>
    <submittedName>
        <fullName evidence="4">Putative NAD(P)H nitroreductase</fullName>
        <ecNumber evidence="4">1.-.-.-</ecNumber>
    </submittedName>
</protein>
<keyword evidence="2 4" id="KW-0560">Oxidoreductase</keyword>
<dbReference type="InterPro" id="IPR000415">
    <property type="entry name" value="Nitroreductase-like"/>
</dbReference>
<dbReference type="GO" id="GO:0016491">
    <property type="term" value="F:oxidoreductase activity"/>
    <property type="evidence" value="ECO:0007669"/>
    <property type="project" value="UniProtKB-KW"/>
</dbReference>
<dbReference type="Gene3D" id="3.40.109.10">
    <property type="entry name" value="NADH Oxidase"/>
    <property type="match status" value="1"/>
</dbReference>
<feature type="domain" description="Nitroreductase" evidence="3">
    <location>
        <begin position="7"/>
        <end position="157"/>
    </location>
</feature>
<gene>
    <name evidence="4" type="ORF">SDC9_19289</name>
</gene>
<dbReference type="AlphaFoldDB" id="A0A644U3B1"/>
<accession>A0A644U3B1</accession>
<dbReference type="EMBL" id="VSSQ01000073">
    <property type="protein sequence ID" value="MPL73489.1"/>
    <property type="molecule type" value="Genomic_DNA"/>
</dbReference>
<evidence type="ECO:0000256" key="2">
    <source>
        <dbReference type="ARBA" id="ARBA00023002"/>
    </source>
</evidence>
<sequence>MTFKELIIQRQSVRRYDAHPVEAEKINLCLEAARLSPSASNSQPWRFIVVDQDPLRTEVAKATFTDIQLINKFTVQAPVMVVIVIEKARWFTRLAMQVKKKEWPLIDIGIAAEHFCLQAAELGLGTCMIGWFDEKKLQKLLHIPAGKQVGLVITLGYPQEGYPLRKKIRKSMEEVVTFNRY</sequence>
<reference evidence="4" key="1">
    <citation type="submission" date="2019-08" db="EMBL/GenBank/DDBJ databases">
        <authorList>
            <person name="Kucharzyk K."/>
            <person name="Murdoch R.W."/>
            <person name="Higgins S."/>
            <person name="Loffler F."/>
        </authorList>
    </citation>
    <scope>NUCLEOTIDE SEQUENCE</scope>
</reference>
<dbReference type="EC" id="1.-.-.-" evidence="4"/>
<dbReference type="InterPro" id="IPR029479">
    <property type="entry name" value="Nitroreductase"/>
</dbReference>
<dbReference type="PANTHER" id="PTHR43673:SF10">
    <property type="entry name" value="NADH DEHYDROGENASE_NAD(P)H NITROREDUCTASE XCC3605-RELATED"/>
    <property type="match status" value="1"/>
</dbReference>
<name>A0A644U3B1_9ZZZZ</name>
<dbReference type="SUPFAM" id="SSF55469">
    <property type="entry name" value="FMN-dependent nitroreductase-like"/>
    <property type="match status" value="1"/>
</dbReference>
<dbReference type="Pfam" id="PF00881">
    <property type="entry name" value="Nitroreductase"/>
    <property type="match status" value="1"/>
</dbReference>
<evidence type="ECO:0000256" key="1">
    <source>
        <dbReference type="ARBA" id="ARBA00007118"/>
    </source>
</evidence>
<proteinExistence type="inferred from homology"/>